<keyword evidence="1" id="KW-1133">Transmembrane helix</keyword>
<evidence type="ECO:0000256" key="1">
    <source>
        <dbReference type="SAM" id="Phobius"/>
    </source>
</evidence>
<accession>A0A165G2R2</accession>
<dbReference type="OrthoDB" id="2801156at2759"/>
<keyword evidence="1" id="KW-0472">Membrane</keyword>
<name>A0A165G2R2_9APHY</name>
<dbReference type="GeneID" id="63821023"/>
<evidence type="ECO:0000313" key="2">
    <source>
        <dbReference type="EMBL" id="KZT09751.1"/>
    </source>
</evidence>
<keyword evidence="3" id="KW-1185">Reference proteome</keyword>
<feature type="transmembrane region" description="Helical" evidence="1">
    <location>
        <begin position="229"/>
        <end position="250"/>
    </location>
</feature>
<dbReference type="Proteomes" id="UP000076871">
    <property type="component" value="Unassembled WGS sequence"/>
</dbReference>
<organism evidence="2 3">
    <name type="scientific">Laetiporus sulphureus 93-53</name>
    <dbReference type="NCBI Taxonomy" id="1314785"/>
    <lineage>
        <taxon>Eukaryota</taxon>
        <taxon>Fungi</taxon>
        <taxon>Dikarya</taxon>
        <taxon>Basidiomycota</taxon>
        <taxon>Agaricomycotina</taxon>
        <taxon>Agaricomycetes</taxon>
        <taxon>Polyporales</taxon>
        <taxon>Laetiporus</taxon>
    </lineage>
</organism>
<dbReference type="InParanoid" id="A0A165G2R2"/>
<sequence>MHLCLVGSRRIPLDLLILLKKVCISYYPSLTAWLHPFNVAAHTAAVNNARSAPSPSIVANSVTEFERAQEDHPIYNGRPVTHRASPIALYNDAFARLTDKDILHNLSVADSDNVRAPTTAKLFLAATDIYDTEKERETAIFDYIEYLLEVKLERHVKMTTAEHSDERDAFARVPLGNSTFGEKKGVFLCVQVKNELGMGGNGGLQGALTSMLTNAQYREIRNASCCPCIILSIVGPYICFFGAVLVDIFIVQPLTDYIYLGGDPFMNDRIFHVANLLGVLADAVKNLRNYYRLLSPNNKPQRARLFPNPTYIEKHEHPVGPLHFIKRFNDGENNYRRSLFHAKLDGKPVLVKFCEEYNGHAHRHLAAIGLAPKLHFCSKICGRVTTVIMDFVEGEDAHSKYGEKALPLNVLDDVKRAVNELHIEKAGHAVNTKSGQEEVAGVSIGALLVDFDLAGVDGQARYPALLNEEIDWVDGVAPMAVMSKEHDLGMLKKLGQRGGPELPGQSSPQS</sequence>
<dbReference type="RefSeq" id="XP_040767491.1">
    <property type="nucleotide sequence ID" value="XM_040903993.1"/>
</dbReference>
<reference evidence="2 3" key="1">
    <citation type="journal article" date="2016" name="Mol. Biol. Evol.">
        <title>Comparative Genomics of Early-Diverging Mushroom-Forming Fungi Provides Insights into the Origins of Lignocellulose Decay Capabilities.</title>
        <authorList>
            <person name="Nagy L.G."/>
            <person name="Riley R."/>
            <person name="Tritt A."/>
            <person name="Adam C."/>
            <person name="Daum C."/>
            <person name="Floudas D."/>
            <person name="Sun H."/>
            <person name="Yadav J.S."/>
            <person name="Pangilinan J."/>
            <person name="Larsson K.H."/>
            <person name="Matsuura K."/>
            <person name="Barry K."/>
            <person name="Labutti K."/>
            <person name="Kuo R."/>
            <person name="Ohm R.A."/>
            <person name="Bhattacharya S.S."/>
            <person name="Shirouzu T."/>
            <person name="Yoshinaga Y."/>
            <person name="Martin F.M."/>
            <person name="Grigoriev I.V."/>
            <person name="Hibbett D.S."/>
        </authorList>
    </citation>
    <scope>NUCLEOTIDE SEQUENCE [LARGE SCALE GENOMIC DNA]</scope>
    <source>
        <strain evidence="2 3">93-53</strain>
    </source>
</reference>
<proteinExistence type="predicted"/>
<protein>
    <submittedName>
        <fullName evidence="2">Uncharacterized protein</fullName>
    </submittedName>
</protein>
<dbReference type="AlphaFoldDB" id="A0A165G2R2"/>
<evidence type="ECO:0000313" key="3">
    <source>
        <dbReference type="Proteomes" id="UP000076871"/>
    </source>
</evidence>
<keyword evidence="1" id="KW-0812">Transmembrane</keyword>
<dbReference type="EMBL" id="KV427611">
    <property type="protein sequence ID" value="KZT09751.1"/>
    <property type="molecule type" value="Genomic_DNA"/>
</dbReference>
<gene>
    <name evidence="2" type="ORF">LAESUDRAFT_646581</name>
</gene>